<organism evidence="2 3">
    <name type="scientific">Hirundo rustica rustica</name>
    <dbReference type="NCBI Taxonomy" id="333673"/>
    <lineage>
        <taxon>Eukaryota</taxon>
        <taxon>Metazoa</taxon>
        <taxon>Chordata</taxon>
        <taxon>Craniata</taxon>
        <taxon>Vertebrata</taxon>
        <taxon>Euteleostomi</taxon>
        <taxon>Archelosauria</taxon>
        <taxon>Archosauria</taxon>
        <taxon>Dinosauria</taxon>
        <taxon>Saurischia</taxon>
        <taxon>Theropoda</taxon>
        <taxon>Coelurosauria</taxon>
        <taxon>Aves</taxon>
        <taxon>Neognathae</taxon>
        <taxon>Neoaves</taxon>
        <taxon>Telluraves</taxon>
        <taxon>Australaves</taxon>
        <taxon>Passeriformes</taxon>
        <taxon>Sylvioidea</taxon>
        <taxon>Hirundinidae</taxon>
        <taxon>Hirundo</taxon>
    </lineage>
</organism>
<reference evidence="2 3" key="1">
    <citation type="submission" date="2018-07" db="EMBL/GenBank/DDBJ databases">
        <title>A high quality draft genome assembly of the barn swallow (H. rustica rustica).</title>
        <authorList>
            <person name="Formenti G."/>
            <person name="Chiara M."/>
            <person name="Poveda L."/>
            <person name="Francoijs K.-J."/>
            <person name="Bonisoli-Alquati A."/>
            <person name="Canova L."/>
            <person name="Gianfranceschi L."/>
            <person name="Horner D.S."/>
            <person name="Saino N."/>
        </authorList>
    </citation>
    <scope>NUCLEOTIDE SEQUENCE [LARGE SCALE GENOMIC DNA]</scope>
    <source>
        <strain evidence="2">Chelidonia</strain>
        <tissue evidence="2">Blood</tissue>
    </source>
</reference>
<dbReference type="InterPro" id="IPR050473">
    <property type="entry name" value="A2M/Complement_sys"/>
</dbReference>
<dbReference type="STRING" id="333673.A0A3M0IIR9"/>
<dbReference type="AlphaFoldDB" id="A0A3M0IIR9"/>
<dbReference type="PANTHER" id="PTHR11412:SF81">
    <property type="entry name" value="COMPLEMENT C3"/>
    <property type="match status" value="1"/>
</dbReference>
<comment type="caution">
    <text evidence="2">The sequence shown here is derived from an EMBL/GenBank/DDBJ whole genome shotgun (WGS) entry which is preliminary data.</text>
</comment>
<dbReference type="InterPro" id="IPR041425">
    <property type="entry name" value="C3/4/5_MG1"/>
</dbReference>
<dbReference type="PANTHER" id="PTHR11412">
    <property type="entry name" value="MACROGLOBULIN / COMPLEMENT"/>
    <property type="match status" value="1"/>
</dbReference>
<dbReference type="Pfam" id="PF17790">
    <property type="entry name" value="MG1"/>
    <property type="match status" value="1"/>
</dbReference>
<sequence length="145" mass="15385">MVTPAVLRLDTDELLVLEAPGLTAAAEASVLVQDFPQKRQVLFQTRVALSPAEGMMATATIKVPAKSLPPAQGKPFVTVTARVGAVVTLEKVLLVSLQSGHIFVQTDKPIYTPGATVLCRLFTVGHLMQPVSKTVIVEVKVSARG</sequence>
<dbReference type="Proteomes" id="UP000269221">
    <property type="component" value="Unassembled WGS sequence"/>
</dbReference>
<proteinExistence type="predicted"/>
<evidence type="ECO:0000313" key="3">
    <source>
        <dbReference type="Proteomes" id="UP000269221"/>
    </source>
</evidence>
<accession>A0A3M0IIR9</accession>
<dbReference type="EMBL" id="QRBI01000344">
    <property type="protein sequence ID" value="RMB88202.1"/>
    <property type="molecule type" value="Genomic_DNA"/>
</dbReference>
<dbReference type="OrthoDB" id="9384605at2759"/>
<feature type="domain" description="Complement C3/4/5 macroglobulin" evidence="1">
    <location>
        <begin position="1"/>
        <end position="96"/>
    </location>
</feature>
<name>A0A3M0IIR9_HIRRU</name>
<dbReference type="Gene3D" id="2.60.40.1930">
    <property type="match status" value="2"/>
</dbReference>
<protein>
    <recommendedName>
        <fullName evidence="1">Complement C3/4/5 macroglobulin domain-containing protein</fullName>
    </recommendedName>
</protein>
<evidence type="ECO:0000259" key="1">
    <source>
        <dbReference type="Pfam" id="PF17790"/>
    </source>
</evidence>
<keyword evidence="3" id="KW-1185">Reference proteome</keyword>
<gene>
    <name evidence="2" type="ORF">DUI87_35425</name>
</gene>
<evidence type="ECO:0000313" key="2">
    <source>
        <dbReference type="EMBL" id="RMB88202.1"/>
    </source>
</evidence>